<evidence type="ECO:0000313" key="8">
    <source>
        <dbReference type="EMBL" id="RXK58721.1"/>
    </source>
</evidence>
<dbReference type="InterPro" id="IPR058245">
    <property type="entry name" value="NreC/VraR/RcsB-like_REC"/>
</dbReference>
<evidence type="ECO:0000256" key="4">
    <source>
        <dbReference type="ARBA" id="ARBA00023163"/>
    </source>
</evidence>
<comment type="caution">
    <text evidence="8">The sequence shown here is derived from an EMBL/GenBank/DDBJ whole genome shotgun (WGS) entry which is preliminary data.</text>
</comment>
<dbReference type="InterPro" id="IPR016032">
    <property type="entry name" value="Sig_transdc_resp-reg_C-effctor"/>
</dbReference>
<dbReference type="EMBL" id="SDHW01000005">
    <property type="protein sequence ID" value="RXK58721.1"/>
    <property type="molecule type" value="Genomic_DNA"/>
</dbReference>
<feature type="domain" description="HTH luxR-type" evidence="6">
    <location>
        <begin position="158"/>
        <end position="223"/>
    </location>
</feature>
<gene>
    <name evidence="8" type="ORF">ESA94_15130</name>
</gene>
<keyword evidence="3" id="KW-0238">DNA-binding</keyword>
<accession>A0A4Q1CFY7</accession>
<feature type="modified residue" description="4-aspartylphosphate" evidence="5">
    <location>
        <position position="69"/>
    </location>
</feature>
<protein>
    <submittedName>
        <fullName evidence="8">Response regulator transcription factor</fullName>
    </submittedName>
</protein>
<evidence type="ECO:0000259" key="6">
    <source>
        <dbReference type="PROSITE" id="PS50043"/>
    </source>
</evidence>
<dbReference type="PROSITE" id="PS50110">
    <property type="entry name" value="RESPONSE_REGULATORY"/>
    <property type="match status" value="1"/>
</dbReference>
<reference evidence="8 9" key="1">
    <citation type="submission" date="2019-01" db="EMBL/GenBank/DDBJ databases">
        <title>Lacibacter sp. strain TTM-7.</title>
        <authorList>
            <person name="Chen W.-M."/>
        </authorList>
    </citation>
    <scope>NUCLEOTIDE SEQUENCE [LARGE SCALE GENOMIC DNA]</scope>
    <source>
        <strain evidence="8 9">TTM-7</strain>
    </source>
</reference>
<dbReference type="PROSITE" id="PS50043">
    <property type="entry name" value="HTH_LUXR_2"/>
    <property type="match status" value="1"/>
</dbReference>
<dbReference type="InterPro" id="IPR011006">
    <property type="entry name" value="CheY-like_superfamily"/>
</dbReference>
<dbReference type="PANTHER" id="PTHR43214:SF24">
    <property type="entry name" value="TRANSCRIPTIONAL REGULATORY PROTEIN NARL-RELATED"/>
    <property type="match status" value="1"/>
</dbReference>
<dbReference type="Pfam" id="PF00072">
    <property type="entry name" value="Response_reg"/>
    <property type="match status" value="1"/>
</dbReference>
<keyword evidence="1 5" id="KW-0597">Phosphoprotein</keyword>
<dbReference type="InterPro" id="IPR001789">
    <property type="entry name" value="Sig_transdc_resp-reg_receiver"/>
</dbReference>
<dbReference type="PRINTS" id="PR00038">
    <property type="entry name" value="HTHLUXR"/>
</dbReference>
<dbReference type="CDD" id="cd17535">
    <property type="entry name" value="REC_NarL-like"/>
    <property type="match status" value="1"/>
</dbReference>
<dbReference type="InterPro" id="IPR000792">
    <property type="entry name" value="Tscrpt_reg_LuxR_C"/>
</dbReference>
<dbReference type="PANTHER" id="PTHR43214">
    <property type="entry name" value="TWO-COMPONENT RESPONSE REGULATOR"/>
    <property type="match status" value="1"/>
</dbReference>
<dbReference type="CDD" id="cd06170">
    <property type="entry name" value="LuxR_C_like"/>
    <property type="match status" value="1"/>
</dbReference>
<dbReference type="SMART" id="SM00448">
    <property type="entry name" value="REC"/>
    <property type="match status" value="1"/>
</dbReference>
<dbReference type="Gene3D" id="3.40.50.2300">
    <property type="match status" value="1"/>
</dbReference>
<evidence type="ECO:0000256" key="3">
    <source>
        <dbReference type="ARBA" id="ARBA00023125"/>
    </source>
</evidence>
<keyword evidence="9" id="KW-1185">Reference proteome</keyword>
<evidence type="ECO:0000313" key="9">
    <source>
        <dbReference type="Proteomes" id="UP000290204"/>
    </source>
</evidence>
<proteinExistence type="predicted"/>
<dbReference type="Pfam" id="PF00196">
    <property type="entry name" value="GerE"/>
    <property type="match status" value="1"/>
</dbReference>
<keyword evidence="2" id="KW-0805">Transcription regulation</keyword>
<name>A0A4Q1CFY7_9BACT</name>
<evidence type="ECO:0000259" key="7">
    <source>
        <dbReference type="PROSITE" id="PS50110"/>
    </source>
</evidence>
<dbReference type="InterPro" id="IPR039420">
    <property type="entry name" value="WalR-like"/>
</dbReference>
<evidence type="ECO:0000256" key="1">
    <source>
        <dbReference type="ARBA" id="ARBA00022553"/>
    </source>
</evidence>
<dbReference type="GO" id="GO:0006355">
    <property type="term" value="P:regulation of DNA-templated transcription"/>
    <property type="evidence" value="ECO:0007669"/>
    <property type="project" value="InterPro"/>
</dbReference>
<dbReference type="AlphaFoldDB" id="A0A4Q1CFY7"/>
<feature type="domain" description="Response regulatory" evidence="7">
    <location>
        <begin position="18"/>
        <end position="134"/>
    </location>
</feature>
<evidence type="ECO:0000256" key="5">
    <source>
        <dbReference type="PROSITE-ProRule" id="PRU00169"/>
    </source>
</evidence>
<organism evidence="8 9">
    <name type="scientific">Lacibacter luteus</name>
    <dbReference type="NCBI Taxonomy" id="2508719"/>
    <lineage>
        <taxon>Bacteria</taxon>
        <taxon>Pseudomonadati</taxon>
        <taxon>Bacteroidota</taxon>
        <taxon>Chitinophagia</taxon>
        <taxon>Chitinophagales</taxon>
        <taxon>Chitinophagaceae</taxon>
        <taxon>Lacibacter</taxon>
    </lineage>
</organism>
<sequence>MSSCCFACSSIICIMAYSLLIFEDNARLRQSLEMLLNDEVNFTVVGAFPDCMHAAEEVENSGADLVVMDIDMPGMSGIDGVKHIKQQFPHVKVVMHTVFDDDNRIFDSICAGADGYLLKNTSPVQLIQSLSEVMLGGAPMSPFVAQKVFQHFRKQNLPSGDPFNLSDREKEILEMLVQGNSYKMIAAKSNIVVDTVKKHLRNIYSKLHVSCGTEAVAKALQHKIVKID</sequence>
<evidence type="ECO:0000256" key="2">
    <source>
        <dbReference type="ARBA" id="ARBA00023015"/>
    </source>
</evidence>
<keyword evidence="4" id="KW-0804">Transcription</keyword>
<dbReference type="GO" id="GO:0000160">
    <property type="term" value="P:phosphorelay signal transduction system"/>
    <property type="evidence" value="ECO:0007669"/>
    <property type="project" value="InterPro"/>
</dbReference>
<dbReference type="SUPFAM" id="SSF52172">
    <property type="entry name" value="CheY-like"/>
    <property type="match status" value="1"/>
</dbReference>
<dbReference type="Proteomes" id="UP000290204">
    <property type="component" value="Unassembled WGS sequence"/>
</dbReference>
<dbReference type="SMART" id="SM00421">
    <property type="entry name" value="HTH_LUXR"/>
    <property type="match status" value="1"/>
</dbReference>
<dbReference type="SUPFAM" id="SSF46894">
    <property type="entry name" value="C-terminal effector domain of the bipartite response regulators"/>
    <property type="match status" value="1"/>
</dbReference>
<dbReference type="GO" id="GO:0003677">
    <property type="term" value="F:DNA binding"/>
    <property type="evidence" value="ECO:0007669"/>
    <property type="project" value="UniProtKB-KW"/>
</dbReference>
<dbReference type="OrthoDB" id="9797341at2"/>